<feature type="compositionally biased region" description="Low complexity" evidence="1">
    <location>
        <begin position="1763"/>
        <end position="1782"/>
    </location>
</feature>
<evidence type="ECO:0000313" key="2">
    <source>
        <dbReference type="EnsemblMetazoa" id="PPA26299.1"/>
    </source>
</evidence>
<feature type="region of interest" description="Disordered" evidence="1">
    <location>
        <begin position="1193"/>
        <end position="1549"/>
    </location>
</feature>
<protein>
    <submittedName>
        <fullName evidence="2">Mel-28</fullName>
    </submittedName>
</protein>
<feature type="compositionally biased region" description="Acidic residues" evidence="1">
    <location>
        <begin position="1667"/>
        <end position="1679"/>
    </location>
</feature>
<feature type="compositionally biased region" description="Basic residues" evidence="1">
    <location>
        <begin position="1531"/>
        <end position="1541"/>
    </location>
</feature>
<feature type="compositionally biased region" description="Low complexity" evidence="1">
    <location>
        <begin position="1519"/>
        <end position="1530"/>
    </location>
</feature>
<gene>
    <name evidence="2" type="primary">WBGene00115853</name>
</gene>
<feature type="compositionally biased region" description="Polar residues" evidence="1">
    <location>
        <begin position="1197"/>
        <end position="1213"/>
    </location>
</feature>
<proteinExistence type="predicted"/>
<name>A0A2A6BGB6_PRIPA</name>
<feature type="compositionally biased region" description="Polar residues" evidence="1">
    <location>
        <begin position="1227"/>
        <end position="1237"/>
    </location>
</feature>
<accession>A0A2A6BGB6</accession>
<feature type="region of interest" description="Disordered" evidence="1">
    <location>
        <begin position="1725"/>
        <end position="2106"/>
    </location>
</feature>
<feature type="compositionally biased region" description="Polar residues" evidence="1">
    <location>
        <begin position="1868"/>
        <end position="1886"/>
    </location>
</feature>
<feature type="compositionally biased region" description="Basic and acidic residues" evidence="1">
    <location>
        <begin position="1242"/>
        <end position="1266"/>
    </location>
</feature>
<dbReference type="EnsemblMetazoa" id="PPA26299.1">
    <property type="protein sequence ID" value="PPA26299.1"/>
    <property type="gene ID" value="WBGene00115853"/>
</dbReference>
<feature type="region of interest" description="Disordered" evidence="1">
    <location>
        <begin position="404"/>
        <end position="424"/>
    </location>
</feature>
<keyword evidence="3" id="KW-1185">Reference proteome</keyword>
<feature type="compositionally biased region" description="Basic and acidic residues" evidence="1">
    <location>
        <begin position="142"/>
        <end position="151"/>
    </location>
</feature>
<feature type="region of interest" description="Disordered" evidence="1">
    <location>
        <begin position="888"/>
        <end position="907"/>
    </location>
</feature>
<feature type="region of interest" description="Disordered" evidence="1">
    <location>
        <begin position="1565"/>
        <end position="1705"/>
    </location>
</feature>
<feature type="compositionally biased region" description="Acidic residues" evidence="1">
    <location>
        <begin position="1432"/>
        <end position="1453"/>
    </location>
</feature>
<sequence>MLLEYKEAEHGHSYHRYMLSSIASPLAMALVQTCEVDKKEASFLTSQIDDHTFTKALYNANGKCGEVGVSATKNLVTKCDFSMSDYCIPAPTTFKVGLTKKEIVVDIDAFCFNKDWYGLAIATNRPETEDSDEEPEQNNDGFETKKDKATRDAASASRSSNNVLLYVYHLNEFKLRRRIRVHGTISCMRVLISPDDMASQRSHLSAKIGLWPNVVAIGCKKSSCYLGQFSHFDPTNAEHQSSEDVLQVTATTDALRALVSDYKFNYGNSYFHKEEEDVTALAYIPCYGVVVVGMSNGCIVMVPLDGKSSISCLTVPYSTRINYLVVLEPEYDPQGGFFIFSARERPQGKINNAALCVFSHKIARQSDNAGGYEYQDMNSVMLPMKDGSYWINVHGIVKKRTRKDGDVSNMSTAETSHLPDGLNTTQQVHNDGMERTLMFYSYITLDGQMKGGLFDLNAFYSLRCGTQQVRFDEFGQHPICSQFTMKMPQVSPNVPLFRAKDISWVHCQDVNQFDSPFFDREPVFQPMSYTLDLRVYTYGKYGYDAVVHNLQHTVLDHISRSLGSVLAQPDVALALLERTGLVLAPATKRERIKNEERPANERVPKEVDKIMRALISDKHCRDRIVRFIETSEFRDRKVQLHIGRLMFNVLREIVERMDEAILPLFEATPLDSLSKDAKDIMAYCHSFFQFAETVFWKIRESGQKCGNDTHPLRHTRELHARMAFDLRLFFASATWMVRILPTSEDWTYELFAEMDAFAAERKEKSMREGYPLFLDAVLTRIHEKTQDDCVWDNAEDPQQWYPPRQYNLLWLIRQQEADRGDRLALLLYYLMDVDQVLRRNKQKPADERKAFTVKDGGSVVASFLACVADGLMGREGYNGVIERWESDVKGPPAKKEKDDDGTPREGELTKMEKEELTKLMKQPFRKLQKPDEDRIKALMMKQKWGEYRYNLYLIKKARYSEVEDLPDPGAPYESKAVEQYFYYKKLALYQKSQLPPHYESKLSHCPYVITKVAEKADVNTTMNESRVVRAAPIQIQGSAKPKKISIFKPAARVGRVDTTAASIQTTPTTGGQNGDVARINALMKTPSMRFRNLSFDEEEEENGGRKRQNDSDVVPDEIARVRETMRTPRSRANLAARAAAAAAAEGGGTPEAAIRTAPVPTSILKSAHKDSRVPQSATKSRLRFAKVFDEKSISPREGNNSLSTVDSMSQPNFDDSFDDGMEVLSHSAGSHSTDALSTTTRLQREIEEELERKAEGRPAEDNDHSSSHSMGDENEGMMDERMEEEEEGEGEGEEREEKGGEGDASTSAAPGGTFTIYHDSDGGSSTPDDAEKAFFDDDASAASTTSTTAAAAADDDHLVVPAATTPSPKEKEEEQQLTDDVNDEKEEEKEEGPALSRPVTPVEGDEKEEDVAASAAEVVLPPPTKTPPPTPAEEEEEEMEEQPDDVIVEEEEKDMVQPAADAAAGGDEVAGEVEGEKEKKDEEEEEEQTESGGEAAVESAAVAVAADPLEKEAPPTPAAPAAAASFTTSAARRKTPPRPKPRTIFPNRAEPIALGLKSYIYMEDGIEKSFEEQEGSSDEEKEEKEEGEGEEEKEEEAILAPLSYRRNSSRLQQHKGAESAAAAAPPPPSARKRNSSRSRKGSEQDRGPSTSSVPLSPKEKRKKKEEKEEEEEGMEDEGEGEAHVYTTTRTRVVEERYEESGDGVLRHTVKQSTKIIETADGVVVNTEQEERDTIEEEGNREEIFDEADRATPAMVEAAEEPSTSRTSSRTRSTTSPSVTIRSASRTKKGEKKDEEEEKTKKREEKATTPLRSASHSASRKKLMSDDQEDDTQPEPITPRRSTRTRRPSESSSTVSQTPSKSARKSVKAGQSPSREQSAVTTTSTSRRLVLVDDEEEKKSTAKSPAKRGRPPKEHSTCDMPDEPIPVKRRTTMMGKGSGKSRNRSSSESVATKKKMEEEKEEEEEEEHIDHIANLRKKAAEARAKKEKRAEEERKKSIRPKKLVPIPEDTVAKMDKEEEEDQPSTSHQAPRSAARRKRSQSETAVKEETAMKTPSKKKAKPTDKYEEEEGVGDQSMLRRSSRKAAITANEGLKTPMKTPSKSTRGKQ</sequence>
<feature type="compositionally biased region" description="Pro residues" evidence="1">
    <location>
        <begin position="1420"/>
        <end position="1431"/>
    </location>
</feature>
<evidence type="ECO:0000256" key="1">
    <source>
        <dbReference type="SAM" id="MobiDB-lite"/>
    </source>
</evidence>
<feature type="compositionally biased region" description="Basic and acidic residues" evidence="1">
    <location>
        <begin position="1797"/>
        <end position="1806"/>
    </location>
</feature>
<feature type="compositionally biased region" description="Basic and acidic residues" evidence="1">
    <location>
        <begin position="1967"/>
        <end position="1994"/>
    </location>
</feature>
<feature type="compositionally biased region" description="Basic residues" evidence="1">
    <location>
        <begin position="1630"/>
        <end position="1639"/>
    </location>
</feature>
<feature type="compositionally biased region" description="Basic and acidic residues" evidence="1">
    <location>
        <begin position="1740"/>
        <end position="1749"/>
    </location>
</feature>
<feature type="compositionally biased region" description="Acidic residues" evidence="1">
    <location>
        <begin position="1375"/>
        <end position="1390"/>
    </location>
</feature>
<accession>A0A8R1YIL8</accession>
<feature type="compositionally biased region" description="Acidic residues" evidence="1">
    <location>
        <begin position="1727"/>
        <end position="1739"/>
    </location>
</feature>
<evidence type="ECO:0000313" key="3">
    <source>
        <dbReference type="Proteomes" id="UP000005239"/>
    </source>
</evidence>
<feature type="region of interest" description="Disordered" evidence="1">
    <location>
        <begin position="125"/>
        <end position="155"/>
    </location>
</feature>
<feature type="compositionally biased region" description="Polar residues" evidence="1">
    <location>
        <begin position="2096"/>
        <end position="2106"/>
    </location>
</feature>
<reference evidence="2" key="2">
    <citation type="submission" date="2022-06" db="UniProtKB">
        <authorList>
            <consortium name="EnsemblMetazoa"/>
        </authorList>
    </citation>
    <scope>IDENTIFICATION</scope>
    <source>
        <strain evidence="2">PS312</strain>
    </source>
</reference>
<feature type="compositionally biased region" description="Low complexity" evidence="1">
    <location>
        <begin position="1490"/>
        <end position="1506"/>
    </location>
</feature>
<dbReference type="Proteomes" id="UP000005239">
    <property type="component" value="Unassembled WGS sequence"/>
</dbReference>
<organism evidence="2 3">
    <name type="scientific">Pristionchus pacificus</name>
    <name type="common">Parasitic nematode worm</name>
    <dbReference type="NCBI Taxonomy" id="54126"/>
    <lineage>
        <taxon>Eukaryota</taxon>
        <taxon>Metazoa</taxon>
        <taxon>Ecdysozoa</taxon>
        <taxon>Nematoda</taxon>
        <taxon>Chromadorea</taxon>
        <taxon>Rhabditida</taxon>
        <taxon>Rhabditina</taxon>
        <taxon>Diplogasteromorpha</taxon>
        <taxon>Diplogasteroidea</taxon>
        <taxon>Neodiplogasteridae</taxon>
        <taxon>Pristionchus</taxon>
    </lineage>
</organism>
<feature type="compositionally biased region" description="Low complexity" evidence="1">
    <location>
        <begin position="1340"/>
        <end position="1352"/>
    </location>
</feature>
<reference evidence="3" key="1">
    <citation type="journal article" date="2008" name="Nat. Genet.">
        <title>The Pristionchus pacificus genome provides a unique perspective on nematode lifestyle and parasitism.</title>
        <authorList>
            <person name="Dieterich C."/>
            <person name="Clifton S.W."/>
            <person name="Schuster L.N."/>
            <person name="Chinwalla A."/>
            <person name="Delehaunty K."/>
            <person name="Dinkelacker I."/>
            <person name="Fulton L."/>
            <person name="Fulton R."/>
            <person name="Godfrey J."/>
            <person name="Minx P."/>
            <person name="Mitreva M."/>
            <person name="Roeseler W."/>
            <person name="Tian H."/>
            <person name="Witte H."/>
            <person name="Yang S.P."/>
            <person name="Wilson R.K."/>
            <person name="Sommer R.J."/>
        </authorList>
    </citation>
    <scope>NUCLEOTIDE SEQUENCE [LARGE SCALE GENOMIC DNA]</scope>
    <source>
        <strain evidence="3">PS312</strain>
    </source>
</reference>
<feature type="region of interest" description="Disordered" evidence="1">
    <location>
        <begin position="1096"/>
        <end position="1115"/>
    </location>
</feature>
<feature type="compositionally biased region" description="Low complexity" evidence="1">
    <location>
        <begin position="1849"/>
        <end position="1860"/>
    </location>
</feature>
<feature type="compositionally biased region" description="Acidic residues" evidence="1">
    <location>
        <begin position="1272"/>
        <end position="1294"/>
    </location>
</feature>
<feature type="compositionally biased region" description="Acidic residues" evidence="1">
    <location>
        <begin position="1572"/>
        <end position="1597"/>
    </location>
</feature>